<feature type="compositionally biased region" description="Low complexity" evidence="1">
    <location>
        <begin position="88"/>
        <end position="104"/>
    </location>
</feature>
<sequence>MFYACFGRTSITKSTWWSLGKTTKSSDNIRSLNNLQFHWNFIVNYAGRIETSQKKFMTKLSHCTLKNAQSVPPEQLRQHKLTEALFNSQPTSQSHSQTSSQQQHMLHSPIPP</sequence>
<dbReference type="EMBL" id="HBFP01009871">
    <property type="protein sequence ID" value="CAD8822694.1"/>
    <property type="molecule type" value="Transcribed_RNA"/>
</dbReference>
<dbReference type="AlphaFoldDB" id="A0A7S0ZI82"/>
<evidence type="ECO:0000313" key="2">
    <source>
        <dbReference type="EMBL" id="CAD8822694.1"/>
    </source>
</evidence>
<feature type="region of interest" description="Disordered" evidence="1">
    <location>
        <begin position="85"/>
        <end position="112"/>
    </location>
</feature>
<name>A0A7S0ZI82_9RHOD</name>
<gene>
    <name evidence="2" type="ORF">TOLI1172_LOCUS7090</name>
</gene>
<organism evidence="2">
    <name type="scientific">Timspurckia oligopyrenoides</name>
    <dbReference type="NCBI Taxonomy" id="708627"/>
    <lineage>
        <taxon>Eukaryota</taxon>
        <taxon>Rhodophyta</taxon>
        <taxon>Bangiophyceae</taxon>
        <taxon>Porphyridiales</taxon>
        <taxon>Porphyridiaceae</taxon>
        <taxon>Timspurckia</taxon>
    </lineage>
</organism>
<evidence type="ECO:0000256" key="1">
    <source>
        <dbReference type="SAM" id="MobiDB-lite"/>
    </source>
</evidence>
<protein>
    <submittedName>
        <fullName evidence="2">Uncharacterized protein</fullName>
    </submittedName>
</protein>
<reference evidence="2" key="1">
    <citation type="submission" date="2021-01" db="EMBL/GenBank/DDBJ databases">
        <authorList>
            <person name="Corre E."/>
            <person name="Pelletier E."/>
            <person name="Niang G."/>
            <person name="Scheremetjew M."/>
            <person name="Finn R."/>
            <person name="Kale V."/>
            <person name="Holt S."/>
            <person name="Cochrane G."/>
            <person name="Meng A."/>
            <person name="Brown T."/>
            <person name="Cohen L."/>
        </authorList>
    </citation>
    <scope>NUCLEOTIDE SEQUENCE</scope>
    <source>
        <strain evidence="2">CCMP3278</strain>
    </source>
</reference>
<proteinExistence type="predicted"/>
<accession>A0A7S0ZI82</accession>